<dbReference type="AlphaFoldDB" id="A0AAN0VI63"/>
<dbReference type="EMBL" id="CP003984">
    <property type="protein sequence ID" value="AII86784.1"/>
    <property type="molecule type" value="Genomic_DNA"/>
</dbReference>
<gene>
    <name evidence="1" type="ORF">RCA23_c12370</name>
</gene>
<proteinExistence type="predicted"/>
<accession>A0AAN0VI63</accession>
<evidence type="ECO:0000313" key="2">
    <source>
        <dbReference type="Proteomes" id="UP000028680"/>
    </source>
</evidence>
<keyword evidence="2" id="KW-1185">Reference proteome</keyword>
<organism evidence="1 2">
    <name type="scientific">Planktomarina temperata RCA23</name>
    <dbReference type="NCBI Taxonomy" id="666509"/>
    <lineage>
        <taxon>Bacteria</taxon>
        <taxon>Pseudomonadati</taxon>
        <taxon>Pseudomonadota</taxon>
        <taxon>Alphaproteobacteria</taxon>
        <taxon>Rhodobacterales</taxon>
        <taxon>Paracoccaceae</taxon>
        <taxon>Planktomarina</taxon>
    </lineage>
</organism>
<dbReference type="RefSeq" id="WP_044049598.1">
    <property type="nucleotide sequence ID" value="NZ_CP003984.1"/>
</dbReference>
<reference evidence="1 2" key="1">
    <citation type="journal article" date="2014" name="ISME J.">
        <title>Adaptation of an abundant Roseobacter RCA organism to pelagic systems revealed by genomic and transcriptomic analyses.</title>
        <authorList>
            <person name="Voget S."/>
            <person name="Wemheuer B."/>
            <person name="Brinkhoff T."/>
            <person name="Vollmers J."/>
            <person name="Dietrich S."/>
            <person name="Giebel H.A."/>
            <person name="Beardsley C."/>
            <person name="Sardemann C."/>
            <person name="Bakenhus I."/>
            <person name="Billerbeck S."/>
            <person name="Daniel R."/>
            <person name="Simon M."/>
        </authorList>
    </citation>
    <scope>NUCLEOTIDE SEQUENCE [LARGE SCALE GENOMIC DNA]</scope>
    <source>
        <strain evidence="1 2">RCA23</strain>
    </source>
</reference>
<evidence type="ECO:0000313" key="1">
    <source>
        <dbReference type="EMBL" id="AII86784.1"/>
    </source>
</evidence>
<dbReference type="KEGG" id="ptp:RCA23_c12370"/>
<sequence>MSELNCATPDTPILSILSKIENIFGSLNQIVFENFTGSIDLFEADTFKDFTLEEIIPFYIDDRDAFWKIFTESAQYGFEDELYEILIEFEAFEEEFLRDFELKKCLNEESFVEWISELVDDCFIQTPYERARIRKALS</sequence>
<name>A0AAN0VI63_9RHOB</name>
<protein>
    <submittedName>
        <fullName evidence="1">Uncharacterized protein</fullName>
    </submittedName>
</protein>
<dbReference type="Proteomes" id="UP000028680">
    <property type="component" value="Chromosome"/>
</dbReference>